<sequence>MELVGLYINFPSYSRMHLKRAIEFYHPDAVLIETGKKGTYGKEAIKKEFLDFDNQVGKSITKVVDEHYQMTEDYIFFWGHHETKTEKGGVLKAEFHQIWKKCDGKYLILRDEYSK</sequence>
<feature type="domain" description="DUF4440" evidence="1">
    <location>
        <begin position="19"/>
        <end position="108"/>
    </location>
</feature>
<dbReference type="EMBL" id="UYYB01008712">
    <property type="protein sequence ID" value="VDM68409.1"/>
    <property type="molecule type" value="Genomic_DNA"/>
</dbReference>
<dbReference type="PANTHER" id="PTHR31664:SF4">
    <property type="entry name" value="DUF4440 DOMAIN-CONTAINING PROTEIN"/>
    <property type="match status" value="1"/>
</dbReference>
<gene>
    <name evidence="2" type="ORF">SVUK_LOCUS3407</name>
</gene>
<dbReference type="AlphaFoldDB" id="A0A3P7IN50"/>
<evidence type="ECO:0000313" key="3">
    <source>
        <dbReference type="Proteomes" id="UP000270094"/>
    </source>
</evidence>
<reference evidence="2 3" key="1">
    <citation type="submission" date="2018-11" db="EMBL/GenBank/DDBJ databases">
        <authorList>
            <consortium name="Pathogen Informatics"/>
        </authorList>
    </citation>
    <scope>NUCLEOTIDE SEQUENCE [LARGE SCALE GENOMIC DNA]</scope>
</reference>
<name>A0A3P7IN50_STRVU</name>
<keyword evidence="3" id="KW-1185">Reference proteome</keyword>
<evidence type="ECO:0000259" key="1">
    <source>
        <dbReference type="Pfam" id="PF14534"/>
    </source>
</evidence>
<dbReference type="OrthoDB" id="5793381at2759"/>
<dbReference type="Pfam" id="PF14534">
    <property type="entry name" value="DUF4440"/>
    <property type="match status" value="1"/>
</dbReference>
<dbReference type="Gene3D" id="3.10.450.50">
    <property type="match status" value="1"/>
</dbReference>
<feature type="non-terminal residue" evidence="2">
    <location>
        <position position="115"/>
    </location>
</feature>
<accession>A0A3P7IN50</accession>
<proteinExistence type="predicted"/>
<dbReference type="SUPFAM" id="SSF54427">
    <property type="entry name" value="NTF2-like"/>
    <property type="match status" value="1"/>
</dbReference>
<organism evidence="2 3">
    <name type="scientific">Strongylus vulgaris</name>
    <name type="common">Blood worm</name>
    <dbReference type="NCBI Taxonomy" id="40348"/>
    <lineage>
        <taxon>Eukaryota</taxon>
        <taxon>Metazoa</taxon>
        <taxon>Ecdysozoa</taxon>
        <taxon>Nematoda</taxon>
        <taxon>Chromadorea</taxon>
        <taxon>Rhabditida</taxon>
        <taxon>Rhabditina</taxon>
        <taxon>Rhabditomorpha</taxon>
        <taxon>Strongyloidea</taxon>
        <taxon>Strongylidae</taxon>
        <taxon>Strongylus</taxon>
    </lineage>
</organism>
<protein>
    <recommendedName>
        <fullName evidence="1">DUF4440 domain-containing protein</fullName>
    </recommendedName>
</protein>
<dbReference type="InterPro" id="IPR027843">
    <property type="entry name" value="DUF4440"/>
</dbReference>
<evidence type="ECO:0000313" key="2">
    <source>
        <dbReference type="EMBL" id="VDM68409.1"/>
    </source>
</evidence>
<dbReference type="Proteomes" id="UP000270094">
    <property type="component" value="Unassembled WGS sequence"/>
</dbReference>
<dbReference type="InterPro" id="IPR032710">
    <property type="entry name" value="NTF2-like_dom_sf"/>
</dbReference>
<dbReference type="PANTHER" id="PTHR31664">
    <property type="entry name" value="PROTEIN CBG16427"/>
    <property type="match status" value="1"/>
</dbReference>